<name>A0A7W6GQ90_9SPHN</name>
<organism evidence="3 4">
    <name type="scientific">Sphingobium fontiphilum</name>
    <dbReference type="NCBI Taxonomy" id="944425"/>
    <lineage>
        <taxon>Bacteria</taxon>
        <taxon>Pseudomonadati</taxon>
        <taxon>Pseudomonadota</taxon>
        <taxon>Alphaproteobacteria</taxon>
        <taxon>Sphingomonadales</taxon>
        <taxon>Sphingomonadaceae</taxon>
        <taxon>Sphingobium</taxon>
    </lineage>
</organism>
<comment type="caution">
    <text evidence="3">The sequence shown here is derived from an EMBL/GenBank/DDBJ whole genome shotgun (WGS) entry which is preliminary data.</text>
</comment>
<proteinExistence type="inferred from homology"/>
<gene>
    <name evidence="3" type="ORF">GGR44_003341</name>
</gene>
<dbReference type="GO" id="GO:0003677">
    <property type="term" value="F:DNA binding"/>
    <property type="evidence" value="ECO:0007669"/>
    <property type="project" value="UniProtKB-KW"/>
</dbReference>
<feature type="domain" description="LysR substrate-binding" evidence="2">
    <location>
        <begin position="2"/>
        <end position="57"/>
    </location>
</feature>
<reference evidence="3 4" key="1">
    <citation type="submission" date="2020-08" db="EMBL/GenBank/DDBJ databases">
        <title>Genomic Encyclopedia of Type Strains, Phase IV (KMG-IV): sequencing the most valuable type-strain genomes for metagenomic binning, comparative biology and taxonomic classification.</title>
        <authorList>
            <person name="Goeker M."/>
        </authorList>
    </citation>
    <scope>NUCLEOTIDE SEQUENCE [LARGE SCALE GENOMIC DNA]</scope>
    <source>
        <strain evidence="3 4">DSM 29348</strain>
    </source>
</reference>
<dbReference type="RefSeq" id="WP_246344739.1">
    <property type="nucleotide sequence ID" value="NZ_JACIEB010000010.1"/>
</dbReference>
<dbReference type="InterPro" id="IPR058163">
    <property type="entry name" value="LysR-type_TF_proteobact-type"/>
</dbReference>
<evidence type="ECO:0000313" key="3">
    <source>
        <dbReference type="EMBL" id="MBB3983645.1"/>
    </source>
</evidence>
<dbReference type="PANTHER" id="PTHR30537">
    <property type="entry name" value="HTH-TYPE TRANSCRIPTIONAL REGULATOR"/>
    <property type="match status" value="1"/>
</dbReference>
<evidence type="ECO:0000313" key="4">
    <source>
        <dbReference type="Proteomes" id="UP000552757"/>
    </source>
</evidence>
<dbReference type="PANTHER" id="PTHR30537:SF5">
    <property type="entry name" value="HTH-TYPE TRANSCRIPTIONAL ACTIVATOR TTDR-RELATED"/>
    <property type="match status" value="1"/>
</dbReference>
<keyword evidence="4" id="KW-1185">Reference proteome</keyword>
<dbReference type="AlphaFoldDB" id="A0A7W6GQ90"/>
<protein>
    <submittedName>
        <fullName evidence="3">DNA-binding transcriptional LysR family regulator</fullName>
    </submittedName>
</protein>
<evidence type="ECO:0000256" key="1">
    <source>
        <dbReference type="ARBA" id="ARBA00009437"/>
    </source>
</evidence>
<evidence type="ECO:0000259" key="2">
    <source>
        <dbReference type="Pfam" id="PF03466"/>
    </source>
</evidence>
<dbReference type="EMBL" id="JACIEB010000010">
    <property type="protein sequence ID" value="MBB3983645.1"/>
    <property type="molecule type" value="Genomic_DNA"/>
</dbReference>
<dbReference type="SUPFAM" id="SSF53850">
    <property type="entry name" value="Periplasmic binding protein-like II"/>
    <property type="match status" value="1"/>
</dbReference>
<dbReference type="Gene3D" id="3.40.190.10">
    <property type="entry name" value="Periplasmic binding protein-like II"/>
    <property type="match status" value="2"/>
</dbReference>
<sequence>MVDIVAEGYDLAIRTGLLAEPRLTATRIASHPLHICAAPACLDHHGRPEKIADLAPHCAR</sequence>
<dbReference type="Proteomes" id="UP000552757">
    <property type="component" value="Unassembled WGS sequence"/>
</dbReference>
<keyword evidence="3" id="KW-0238">DNA-binding</keyword>
<accession>A0A7W6GQ90</accession>
<comment type="similarity">
    <text evidence="1">Belongs to the LysR transcriptional regulatory family.</text>
</comment>
<dbReference type="Pfam" id="PF03466">
    <property type="entry name" value="LysR_substrate"/>
    <property type="match status" value="1"/>
</dbReference>
<dbReference type="InterPro" id="IPR005119">
    <property type="entry name" value="LysR_subst-bd"/>
</dbReference>